<dbReference type="InterPro" id="IPR001487">
    <property type="entry name" value="Bromodomain"/>
</dbReference>
<proteinExistence type="predicted"/>
<dbReference type="GO" id="GO:0035267">
    <property type="term" value="C:NuA4 histone acetyltransferase complex"/>
    <property type="evidence" value="ECO:0007669"/>
    <property type="project" value="TreeGrafter"/>
</dbReference>
<evidence type="ECO:0000256" key="1">
    <source>
        <dbReference type="ARBA" id="ARBA00023117"/>
    </source>
</evidence>
<dbReference type="Pfam" id="PF00439">
    <property type="entry name" value="Bromodomain"/>
    <property type="match status" value="1"/>
</dbReference>
<dbReference type="GO" id="GO:0006325">
    <property type="term" value="P:chromatin organization"/>
    <property type="evidence" value="ECO:0007669"/>
    <property type="project" value="UniProtKB-ARBA"/>
</dbReference>
<dbReference type="SUPFAM" id="SSF47370">
    <property type="entry name" value="Bromodomain"/>
    <property type="match status" value="1"/>
</dbReference>
<dbReference type="EMBL" id="KV921880">
    <property type="protein sequence ID" value="ORE09046.1"/>
    <property type="molecule type" value="Genomic_DNA"/>
</dbReference>
<dbReference type="VEuPathDB" id="FungiDB:BCV72DRAFT_248372"/>
<organism evidence="4">
    <name type="scientific">Rhizopus microsporus var. microsporus</name>
    <dbReference type="NCBI Taxonomy" id="86635"/>
    <lineage>
        <taxon>Eukaryota</taxon>
        <taxon>Fungi</taxon>
        <taxon>Fungi incertae sedis</taxon>
        <taxon>Mucoromycota</taxon>
        <taxon>Mucoromycotina</taxon>
        <taxon>Mucoromycetes</taxon>
        <taxon>Mucorales</taxon>
        <taxon>Mucorineae</taxon>
        <taxon>Rhizopodaceae</taxon>
        <taxon>Rhizopus</taxon>
    </lineage>
</organism>
<evidence type="ECO:0000259" key="3">
    <source>
        <dbReference type="SMART" id="SM00297"/>
    </source>
</evidence>
<feature type="coiled-coil region" evidence="2">
    <location>
        <begin position="93"/>
        <end position="120"/>
    </location>
</feature>
<reference evidence="4" key="1">
    <citation type="journal article" date="2016" name="Proc. Natl. Acad. Sci. U.S.A.">
        <title>Lipid metabolic changes in an early divergent fungus govern the establishment of a mutualistic symbiosis with endobacteria.</title>
        <authorList>
            <person name="Lastovetsky O.A."/>
            <person name="Gaspar M.L."/>
            <person name="Mondo S.J."/>
            <person name="LaButti K.M."/>
            <person name="Sandor L."/>
            <person name="Grigoriev I.V."/>
            <person name="Henry S.A."/>
            <person name="Pawlowska T.E."/>
        </authorList>
    </citation>
    <scope>NUCLEOTIDE SEQUENCE [LARGE SCALE GENOMIC DNA]</scope>
    <source>
        <strain evidence="4">ATCC 52814</strain>
    </source>
</reference>
<feature type="domain" description="Bromo" evidence="3">
    <location>
        <begin position="188"/>
        <end position="279"/>
    </location>
</feature>
<keyword evidence="1" id="KW-0103">Bromodomain</keyword>
<dbReference type="PANTHER" id="PTHR15398">
    <property type="entry name" value="BROMODOMAIN-CONTAINING PROTEIN 8"/>
    <property type="match status" value="1"/>
</dbReference>
<dbReference type="OrthoDB" id="1742084at2759"/>
<dbReference type="AlphaFoldDB" id="A0A1X0RAL9"/>
<dbReference type="PANTHER" id="PTHR15398:SF4">
    <property type="entry name" value="BROMODOMAIN-CONTAINING PROTEIN 8 ISOFORM X1"/>
    <property type="match status" value="1"/>
</dbReference>
<name>A0A1X0RAL9_RHIZD</name>
<dbReference type="SMART" id="SM00297">
    <property type="entry name" value="BROMO"/>
    <property type="match status" value="1"/>
</dbReference>
<evidence type="ECO:0000256" key="2">
    <source>
        <dbReference type="SAM" id="Coils"/>
    </source>
</evidence>
<dbReference type="InterPro" id="IPR036427">
    <property type="entry name" value="Bromodomain-like_sf"/>
</dbReference>
<dbReference type="Gene3D" id="1.20.920.10">
    <property type="entry name" value="Bromodomain-like"/>
    <property type="match status" value="1"/>
</dbReference>
<evidence type="ECO:0000313" key="4">
    <source>
        <dbReference type="EMBL" id="ORE09046.1"/>
    </source>
</evidence>
<gene>
    <name evidence="4" type="ORF">BCV72DRAFT_248372</name>
</gene>
<keyword evidence="2" id="KW-0175">Coiled coil</keyword>
<dbReference type="Proteomes" id="UP000242414">
    <property type="component" value="Unassembled WGS sequence"/>
</dbReference>
<protein>
    <recommendedName>
        <fullName evidence="3">Bromo domain-containing protein</fullName>
    </recommendedName>
</protein>
<sequence>MSCHSASSSDSDGSSNPTEWTILEKLLLSQAVYKYGENSWLEVASVLKQNALVQHRHSDFFNHKNCYFQYYLLTESLQTEKDNPTPTVVRLARQLYMQRIQEIKNALVHHEQELGELVSEIDLIRKGELDDRLKVEYNMVSTNMSQLDPELDSKHVKIYTPELEVKEKIIANDKEDIPASLEITTKLENQRQKSWQKSVQLLWQEIANHKSGPLFLNPVKKNRAPFYNRIIIKTTVEFERDIVLMLTNALMYNKEGTETYLLALEMLEDVKDQIELFKFANSFFKRKM</sequence>
<accession>A0A1X0RAL9</accession>